<dbReference type="AlphaFoldDB" id="A0A388KQW1"/>
<name>A0A388KQW1_CHABU</name>
<dbReference type="Proteomes" id="UP000265515">
    <property type="component" value="Unassembled WGS sequence"/>
</dbReference>
<comment type="caution">
    <text evidence="2">The sequence shown here is derived from an EMBL/GenBank/DDBJ whole genome shotgun (WGS) entry which is preliminary data.</text>
</comment>
<accession>A0A388KQW1</accession>
<feature type="compositionally biased region" description="Acidic residues" evidence="1">
    <location>
        <begin position="73"/>
        <end position="82"/>
    </location>
</feature>
<dbReference type="EMBL" id="BFEA01000164">
    <property type="protein sequence ID" value="GBG72388.1"/>
    <property type="molecule type" value="Genomic_DNA"/>
</dbReference>
<dbReference type="Gramene" id="GBG72388">
    <property type="protein sequence ID" value="GBG72388"/>
    <property type="gene ID" value="CBR_g11966"/>
</dbReference>
<feature type="region of interest" description="Disordered" evidence="1">
    <location>
        <begin position="1"/>
        <end position="20"/>
    </location>
</feature>
<gene>
    <name evidence="2" type="ORF">CBR_g11966</name>
</gene>
<reference evidence="2 3" key="1">
    <citation type="journal article" date="2018" name="Cell">
        <title>The Chara Genome: Secondary Complexity and Implications for Plant Terrestrialization.</title>
        <authorList>
            <person name="Nishiyama T."/>
            <person name="Sakayama H."/>
            <person name="Vries J.D."/>
            <person name="Buschmann H."/>
            <person name="Saint-Marcoux D."/>
            <person name="Ullrich K.K."/>
            <person name="Haas F.B."/>
            <person name="Vanderstraeten L."/>
            <person name="Becker D."/>
            <person name="Lang D."/>
            <person name="Vosolsobe S."/>
            <person name="Rombauts S."/>
            <person name="Wilhelmsson P.K.I."/>
            <person name="Janitza P."/>
            <person name="Kern R."/>
            <person name="Heyl A."/>
            <person name="Rumpler F."/>
            <person name="Villalobos L.I.A.C."/>
            <person name="Clay J.M."/>
            <person name="Skokan R."/>
            <person name="Toyoda A."/>
            <person name="Suzuki Y."/>
            <person name="Kagoshima H."/>
            <person name="Schijlen E."/>
            <person name="Tajeshwar N."/>
            <person name="Catarino B."/>
            <person name="Hetherington A.J."/>
            <person name="Saltykova A."/>
            <person name="Bonnot C."/>
            <person name="Breuninger H."/>
            <person name="Symeonidi A."/>
            <person name="Radhakrishnan G.V."/>
            <person name="Van Nieuwerburgh F."/>
            <person name="Deforce D."/>
            <person name="Chang C."/>
            <person name="Karol K.G."/>
            <person name="Hedrich R."/>
            <person name="Ulvskov P."/>
            <person name="Glockner G."/>
            <person name="Delwiche C.F."/>
            <person name="Petrasek J."/>
            <person name="Van de Peer Y."/>
            <person name="Friml J."/>
            <person name="Beilby M."/>
            <person name="Dolan L."/>
            <person name="Kohara Y."/>
            <person name="Sugano S."/>
            <person name="Fujiyama A."/>
            <person name="Delaux P.-M."/>
            <person name="Quint M."/>
            <person name="TheiBen G."/>
            <person name="Hagemann M."/>
            <person name="Harholt J."/>
            <person name="Dunand C."/>
            <person name="Zachgo S."/>
            <person name="Langdale J."/>
            <person name="Maumus F."/>
            <person name="Straeten D.V.D."/>
            <person name="Gould S.B."/>
            <person name="Rensing S.A."/>
        </authorList>
    </citation>
    <scope>NUCLEOTIDE SEQUENCE [LARGE SCALE GENOMIC DNA]</scope>
    <source>
        <strain evidence="2 3">S276</strain>
    </source>
</reference>
<evidence type="ECO:0000313" key="3">
    <source>
        <dbReference type="Proteomes" id="UP000265515"/>
    </source>
</evidence>
<evidence type="ECO:0000313" key="2">
    <source>
        <dbReference type="EMBL" id="GBG72388.1"/>
    </source>
</evidence>
<proteinExistence type="predicted"/>
<feature type="region of interest" description="Disordered" evidence="1">
    <location>
        <begin position="44"/>
        <end position="103"/>
    </location>
</feature>
<organism evidence="2 3">
    <name type="scientific">Chara braunii</name>
    <name type="common">Braun's stonewort</name>
    <dbReference type="NCBI Taxonomy" id="69332"/>
    <lineage>
        <taxon>Eukaryota</taxon>
        <taxon>Viridiplantae</taxon>
        <taxon>Streptophyta</taxon>
        <taxon>Charophyceae</taxon>
        <taxon>Charales</taxon>
        <taxon>Characeae</taxon>
        <taxon>Chara</taxon>
    </lineage>
</organism>
<keyword evidence="3" id="KW-1185">Reference proteome</keyword>
<feature type="compositionally biased region" description="Basic and acidic residues" evidence="1">
    <location>
        <begin position="44"/>
        <end position="72"/>
    </location>
</feature>
<protein>
    <submittedName>
        <fullName evidence="2">Uncharacterized protein</fullName>
    </submittedName>
</protein>
<sequence length="194" mass="22545">MVDTRSGKSTTPYTQAQEEQLAAILEERKEKELLKQAKLKATAEEQAAKKKKLEEEMMRLQKEEEEKRRVAEEEAAEEEEALEGLLRRRTGERGQSSGTKEEDLWMEKKISEWVANVSLGEGEEAMLYVPQEEKGVARELEAIVDPLEKKDWSGSCVWQGRRRGGRPPTGWPRKWREYNRVSKKCEHSKIFRPN</sequence>
<evidence type="ECO:0000256" key="1">
    <source>
        <dbReference type="SAM" id="MobiDB-lite"/>
    </source>
</evidence>